<dbReference type="AlphaFoldDB" id="A0AAE9XR91"/>
<evidence type="ECO:0000313" key="5">
    <source>
        <dbReference type="EMBL" id="WCL54709.1"/>
    </source>
</evidence>
<evidence type="ECO:0000256" key="2">
    <source>
        <dbReference type="PROSITE-ProRule" id="PRU00285"/>
    </source>
</evidence>
<proteinExistence type="inferred from homology"/>
<name>A0AAE9XR91_9PROT</name>
<organism evidence="5 6">
    <name type="scientific">Gimibacter soli</name>
    <dbReference type="NCBI Taxonomy" id="3024400"/>
    <lineage>
        <taxon>Bacteria</taxon>
        <taxon>Pseudomonadati</taxon>
        <taxon>Pseudomonadota</taxon>
        <taxon>Alphaproteobacteria</taxon>
        <taxon>Kordiimonadales</taxon>
        <taxon>Temperatibacteraceae</taxon>
        <taxon>Gimibacter</taxon>
    </lineage>
</organism>
<evidence type="ECO:0000259" key="4">
    <source>
        <dbReference type="PROSITE" id="PS01031"/>
    </source>
</evidence>
<dbReference type="PANTHER" id="PTHR47062:SF1">
    <property type="entry name" value="SMALL HEAT SHOCK PROTEIN IBPA"/>
    <property type="match status" value="1"/>
</dbReference>
<comment type="similarity">
    <text evidence="2 3">Belongs to the small heat shock protein (HSP20) family.</text>
</comment>
<dbReference type="Pfam" id="PF00011">
    <property type="entry name" value="HSP20"/>
    <property type="match status" value="1"/>
</dbReference>
<dbReference type="Proteomes" id="UP001217500">
    <property type="component" value="Chromosome"/>
</dbReference>
<sequence>MPRNSSFNSPFLLGFERLEQMLDSASRGTGDGFPPYNIEELPDGRLRISLAVAGFTQDDIDIQLEARQLVIRGRQEDDSDDRTFLHRGIAARQFMRKFVLADGIEVADAFMENGLLNIDLTRPAEETPTRSIPIRR</sequence>
<dbReference type="CDD" id="cd06470">
    <property type="entry name" value="ACD_IbpA-B_like"/>
    <property type="match status" value="1"/>
</dbReference>
<evidence type="ECO:0000256" key="3">
    <source>
        <dbReference type="RuleBase" id="RU003616"/>
    </source>
</evidence>
<keyword evidence="6" id="KW-1185">Reference proteome</keyword>
<accession>A0AAE9XR91</accession>
<dbReference type="PANTHER" id="PTHR47062">
    <property type="match status" value="1"/>
</dbReference>
<dbReference type="InterPro" id="IPR002068">
    <property type="entry name" value="A-crystallin/Hsp20_dom"/>
</dbReference>
<dbReference type="PROSITE" id="PS01031">
    <property type="entry name" value="SHSP"/>
    <property type="match status" value="1"/>
</dbReference>
<gene>
    <name evidence="5" type="ORF">PH603_02910</name>
</gene>
<dbReference type="EMBL" id="CP116805">
    <property type="protein sequence ID" value="WCL54709.1"/>
    <property type="molecule type" value="Genomic_DNA"/>
</dbReference>
<dbReference type="Gene3D" id="2.60.40.790">
    <property type="match status" value="1"/>
</dbReference>
<dbReference type="SUPFAM" id="SSF49764">
    <property type="entry name" value="HSP20-like chaperones"/>
    <property type="match status" value="1"/>
</dbReference>
<reference evidence="5" key="1">
    <citation type="submission" date="2023-01" db="EMBL/GenBank/DDBJ databases">
        <title>The genome sequence of Kordiimonadaceae bacterium 6D33.</title>
        <authorList>
            <person name="Liu Y."/>
        </authorList>
    </citation>
    <scope>NUCLEOTIDE SEQUENCE</scope>
    <source>
        <strain evidence="5">6D33</strain>
    </source>
</reference>
<dbReference type="KEGG" id="gso:PH603_02910"/>
<dbReference type="InterPro" id="IPR037913">
    <property type="entry name" value="ACD_IbpA/B"/>
</dbReference>
<evidence type="ECO:0000256" key="1">
    <source>
        <dbReference type="ARBA" id="ARBA00023016"/>
    </source>
</evidence>
<feature type="domain" description="SHSP" evidence="4">
    <location>
        <begin position="27"/>
        <end position="136"/>
    </location>
</feature>
<protein>
    <submittedName>
        <fullName evidence="5">Hsp20 family protein</fullName>
    </submittedName>
</protein>
<keyword evidence="1" id="KW-0346">Stress response</keyword>
<dbReference type="RefSeq" id="WP_289504428.1">
    <property type="nucleotide sequence ID" value="NZ_CP116805.1"/>
</dbReference>
<dbReference type="InterPro" id="IPR008978">
    <property type="entry name" value="HSP20-like_chaperone"/>
</dbReference>
<evidence type="ECO:0000313" key="6">
    <source>
        <dbReference type="Proteomes" id="UP001217500"/>
    </source>
</evidence>